<gene>
    <name evidence="5" type="primary">rpmF</name>
    <name evidence="6" type="ORF">AT15_07485</name>
</gene>
<accession>A0A182C7P4</accession>
<keyword evidence="2 5" id="KW-0689">Ribosomal protein</keyword>
<protein>
    <recommendedName>
        <fullName evidence="4 5">Large ribosomal subunit protein bL32</fullName>
    </recommendedName>
</protein>
<comment type="caution">
    <text evidence="6">The sequence shown here is derived from an EMBL/GenBank/DDBJ whole genome shotgun (WGS) entry which is preliminary data.</text>
</comment>
<dbReference type="HAMAP" id="MF_00340">
    <property type="entry name" value="Ribosomal_bL32"/>
    <property type="match status" value="1"/>
</dbReference>
<name>A0A182C7P4_9BACT</name>
<dbReference type="STRING" id="1453497.AT15_07485"/>
<reference evidence="6 7" key="1">
    <citation type="submission" date="2014-02" db="EMBL/GenBank/DDBJ databases">
        <title>Kosmotoga genome sequencing.</title>
        <authorList>
            <person name="Pollo S.M."/>
            <person name="Charchuk R."/>
            <person name="Nesbo C.L."/>
        </authorList>
    </citation>
    <scope>NUCLEOTIDE SEQUENCE [LARGE SCALE GENOMIC DNA]</scope>
    <source>
        <strain evidence="6 7">S304</strain>
    </source>
</reference>
<dbReference type="OrthoDB" id="9812874at2"/>
<dbReference type="InterPro" id="IPR011332">
    <property type="entry name" value="Ribosomal_zn-bd"/>
</dbReference>
<dbReference type="AlphaFoldDB" id="A0A182C7P4"/>
<dbReference type="Pfam" id="PF01783">
    <property type="entry name" value="Ribosomal_L32p"/>
    <property type="match status" value="1"/>
</dbReference>
<dbReference type="PATRIC" id="fig|1453497.3.peg.1491"/>
<dbReference type="RefSeq" id="WP_068346379.1">
    <property type="nucleotide sequence ID" value="NZ_JFHK01000004.1"/>
</dbReference>
<organism evidence="6 7">
    <name type="scientific">Kosmotoga arenicorallina S304</name>
    <dbReference type="NCBI Taxonomy" id="1453497"/>
    <lineage>
        <taxon>Bacteria</taxon>
        <taxon>Thermotogati</taxon>
        <taxon>Thermotogota</taxon>
        <taxon>Thermotogae</taxon>
        <taxon>Kosmotogales</taxon>
        <taxon>Kosmotogaceae</taxon>
        <taxon>Kosmotoga</taxon>
    </lineage>
</organism>
<evidence type="ECO:0000256" key="4">
    <source>
        <dbReference type="ARBA" id="ARBA00035178"/>
    </source>
</evidence>
<keyword evidence="3 5" id="KW-0687">Ribonucleoprotein</keyword>
<evidence type="ECO:0000256" key="1">
    <source>
        <dbReference type="ARBA" id="ARBA00008560"/>
    </source>
</evidence>
<evidence type="ECO:0000256" key="2">
    <source>
        <dbReference type="ARBA" id="ARBA00022980"/>
    </source>
</evidence>
<evidence type="ECO:0000256" key="3">
    <source>
        <dbReference type="ARBA" id="ARBA00023274"/>
    </source>
</evidence>
<evidence type="ECO:0000313" key="6">
    <source>
        <dbReference type="EMBL" id="OAA31330.1"/>
    </source>
</evidence>
<dbReference type="PANTHER" id="PTHR35534">
    <property type="entry name" value="50S RIBOSOMAL PROTEIN L32"/>
    <property type="match status" value="1"/>
</dbReference>
<dbReference type="InterPro" id="IPR044957">
    <property type="entry name" value="Ribosomal_bL32_bact"/>
</dbReference>
<dbReference type="SUPFAM" id="SSF57829">
    <property type="entry name" value="Zn-binding ribosomal proteins"/>
    <property type="match status" value="1"/>
</dbReference>
<dbReference type="PANTHER" id="PTHR35534:SF1">
    <property type="entry name" value="LARGE RIBOSOMAL SUBUNIT PROTEIN BL32"/>
    <property type="match status" value="1"/>
</dbReference>
<dbReference type="GO" id="GO:0003735">
    <property type="term" value="F:structural constituent of ribosome"/>
    <property type="evidence" value="ECO:0007669"/>
    <property type="project" value="InterPro"/>
</dbReference>
<comment type="similarity">
    <text evidence="1 5">Belongs to the bacterial ribosomal protein bL32 family.</text>
</comment>
<dbReference type="Proteomes" id="UP000077339">
    <property type="component" value="Unassembled WGS sequence"/>
</dbReference>
<sequence length="60" mass="6848">MAEPKQKSSRSRSHHRRAKNYRPIKVTVSVCPNCGEPKEPHRVCLHCGYYGGKQILEIGE</sequence>
<dbReference type="InterPro" id="IPR002677">
    <property type="entry name" value="Ribosomal_bL32"/>
</dbReference>
<dbReference type="GO" id="GO:0015934">
    <property type="term" value="C:large ribosomal subunit"/>
    <property type="evidence" value="ECO:0007669"/>
    <property type="project" value="InterPro"/>
</dbReference>
<evidence type="ECO:0000313" key="7">
    <source>
        <dbReference type="Proteomes" id="UP000077339"/>
    </source>
</evidence>
<proteinExistence type="inferred from homology"/>
<dbReference type="EMBL" id="JFHK01000004">
    <property type="protein sequence ID" value="OAA31330.1"/>
    <property type="molecule type" value="Genomic_DNA"/>
</dbReference>
<keyword evidence="7" id="KW-1185">Reference proteome</keyword>
<dbReference type="GO" id="GO:0006412">
    <property type="term" value="P:translation"/>
    <property type="evidence" value="ECO:0007669"/>
    <property type="project" value="UniProtKB-UniRule"/>
</dbReference>
<evidence type="ECO:0000256" key="5">
    <source>
        <dbReference type="HAMAP-Rule" id="MF_00340"/>
    </source>
</evidence>
<dbReference type="NCBIfam" id="TIGR01031">
    <property type="entry name" value="rpmF_bact"/>
    <property type="match status" value="1"/>
</dbReference>